<reference evidence="3 4" key="1">
    <citation type="journal article" date="2016" name="BMC Genomics">
        <title>Comparative genomics reveals Cyclospora cayetanensis possesses coccidia-like metabolism and invasion components but unique surface antigens.</title>
        <authorList>
            <person name="Liu S."/>
            <person name="Wang L."/>
            <person name="Zheng H."/>
            <person name="Xu Z."/>
            <person name="Roellig D.M."/>
            <person name="Li N."/>
            <person name="Frace M.A."/>
            <person name="Tang K."/>
            <person name="Arrowood M.J."/>
            <person name="Moss D.M."/>
            <person name="Zhang L."/>
            <person name="Feng Y."/>
            <person name="Xiao L."/>
        </authorList>
    </citation>
    <scope>NUCLEOTIDE SEQUENCE [LARGE SCALE GENOMIC DNA]</scope>
    <source>
        <strain evidence="3 4">CHN_HEN01</strain>
    </source>
</reference>
<evidence type="ECO:0000259" key="2">
    <source>
        <dbReference type="PROSITE" id="PS50006"/>
    </source>
</evidence>
<evidence type="ECO:0000313" key="4">
    <source>
        <dbReference type="Proteomes" id="UP000095192"/>
    </source>
</evidence>
<comment type="caution">
    <text evidence="3">The sequence shown here is derived from an EMBL/GenBank/DDBJ whole genome shotgun (WGS) entry which is preliminary data.</text>
</comment>
<dbReference type="InterPro" id="IPR000253">
    <property type="entry name" value="FHA_dom"/>
</dbReference>
<gene>
    <name evidence="3" type="ORF">cyc_05057</name>
</gene>
<protein>
    <submittedName>
        <fullName evidence="3">IMP dehydrogenase GMP reductase domain-containing protein</fullName>
    </submittedName>
</protein>
<dbReference type="EMBL" id="JROU02001454">
    <property type="protein sequence ID" value="OEH76462.1"/>
    <property type="molecule type" value="Genomic_DNA"/>
</dbReference>
<proteinExistence type="predicted"/>
<dbReference type="CDD" id="cd00060">
    <property type="entry name" value="FHA"/>
    <property type="match status" value="1"/>
</dbReference>
<feature type="compositionally biased region" description="Low complexity" evidence="1">
    <location>
        <begin position="140"/>
        <end position="160"/>
    </location>
</feature>
<organism evidence="3 4">
    <name type="scientific">Cyclospora cayetanensis</name>
    <dbReference type="NCBI Taxonomy" id="88456"/>
    <lineage>
        <taxon>Eukaryota</taxon>
        <taxon>Sar</taxon>
        <taxon>Alveolata</taxon>
        <taxon>Apicomplexa</taxon>
        <taxon>Conoidasida</taxon>
        <taxon>Coccidia</taxon>
        <taxon>Eucoccidiorida</taxon>
        <taxon>Eimeriorina</taxon>
        <taxon>Eimeriidae</taxon>
        <taxon>Cyclospora</taxon>
    </lineage>
</organism>
<dbReference type="AlphaFoldDB" id="A0A1D3CZ30"/>
<dbReference type="Pfam" id="PF00498">
    <property type="entry name" value="FHA"/>
    <property type="match status" value="1"/>
</dbReference>
<dbReference type="InterPro" id="IPR050923">
    <property type="entry name" value="Cell_Proc_Reg/RNA_Proc"/>
</dbReference>
<name>A0A1D3CZ30_9EIME</name>
<dbReference type="VEuPathDB" id="ToxoDB:LOC34621480"/>
<dbReference type="Proteomes" id="UP000095192">
    <property type="component" value="Unassembled WGS sequence"/>
</dbReference>
<dbReference type="InterPro" id="IPR028124">
    <property type="entry name" value="SMAP_dom"/>
</dbReference>
<dbReference type="PROSITE" id="PS50006">
    <property type="entry name" value="FHA_DOMAIN"/>
    <property type="match status" value="1"/>
</dbReference>
<dbReference type="Gene3D" id="2.60.200.20">
    <property type="match status" value="1"/>
</dbReference>
<feature type="domain" description="FHA" evidence="2">
    <location>
        <begin position="25"/>
        <end position="81"/>
    </location>
</feature>
<dbReference type="PANTHER" id="PTHR23308">
    <property type="entry name" value="NUCLEAR INHIBITOR OF PROTEIN PHOSPHATASE-1"/>
    <property type="match status" value="1"/>
</dbReference>
<dbReference type="InParanoid" id="A0A1D3CZ30"/>
<evidence type="ECO:0000313" key="3">
    <source>
        <dbReference type="EMBL" id="OEH76462.1"/>
    </source>
</evidence>
<accession>A0A1D3CZ30</accession>
<dbReference type="SUPFAM" id="SSF49879">
    <property type="entry name" value="SMAD/FHA domain"/>
    <property type="match status" value="1"/>
</dbReference>
<feature type="region of interest" description="Disordered" evidence="1">
    <location>
        <begin position="119"/>
        <end position="224"/>
    </location>
</feature>
<sequence length="292" mass="31869">MTFLVEYTKDGSAVQQWRLREGSCYSLGRNTNCSIVLPHISMSRRHALLLLRSAPAATEEAVVELHELGAVNGTLVNGERVRGRSRIVLPKEAALSFAENPHVYRLLPRSVVEGGVEVFRPRSCSPPSSEERRQSRSPERLQQSLSGRSSSTAKTAESSKGGFEEAVSGSKRRSSSSSGKSREQQEGGVRAAAASESLEGKTRNALQQQQEEADADPNRYVLSFGGDSEKKTKFLKLMGHKGDPVAASAPCEAPAAVPHLDPKQTHRINCELELQYYQGIRRKDGRKTGLGL</sequence>
<dbReference type="SMART" id="SM00240">
    <property type="entry name" value="FHA"/>
    <property type="match status" value="1"/>
</dbReference>
<keyword evidence="4" id="KW-1185">Reference proteome</keyword>
<dbReference type="VEuPathDB" id="ToxoDB:cyc_05057"/>
<dbReference type="Pfam" id="PF15477">
    <property type="entry name" value="SMAP"/>
    <property type="match status" value="1"/>
</dbReference>
<feature type="compositionally biased region" description="Basic and acidic residues" evidence="1">
    <location>
        <begin position="129"/>
        <end position="139"/>
    </location>
</feature>
<evidence type="ECO:0000256" key="1">
    <source>
        <dbReference type="SAM" id="MobiDB-lite"/>
    </source>
</evidence>
<dbReference type="InterPro" id="IPR008984">
    <property type="entry name" value="SMAD_FHA_dom_sf"/>
</dbReference>